<dbReference type="SUPFAM" id="SSF81606">
    <property type="entry name" value="PP2C-like"/>
    <property type="match status" value="1"/>
</dbReference>
<dbReference type="SMART" id="SM00065">
    <property type="entry name" value="GAF"/>
    <property type="match status" value="1"/>
</dbReference>
<gene>
    <name evidence="5" type="ORF">A2519_14985</name>
</gene>
<dbReference type="InterPro" id="IPR003018">
    <property type="entry name" value="GAF"/>
</dbReference>
<organism evidence="5 6">
    <name type="scientific">Candidatus Raymondbacteria bacterium RIFOXYD12_FULL_49_13</name>
    <dbReference type="NCBI Taxonomy" id="1817890"/>
    <lineage>
        <taxon>Bacteria</taxon>
        <taxon>Raymondiibacteriota</taxon>
    </lineage>
</organism>
<feature type="transmembrane region" description="Helical" evidence="2">
    <location>
        <begin position="152"/>
        <end position="171"/>
    </location>
</feature>
<feature type="domain" description="PPM-type phosphatase" evidence="4">
    <location>
        <begin position="419"/>
        <end position="641"/>
    </location>
</feature>
<keyword evidence="2" id="KW-1133">Transmembrane helix</keyword>
<evidence type="ECO:0000256" key="1">
    <source>
        <dbReference type="ARBA" id="ARBA00022801"/>
    </source>
</evidence>
<accession>A0A1F7F451</accession>
<dbReference type="EMBL" id="MFYX01000126">
    <property type="protein sequence ID" value="OGK01411.1"/>
    <property type="molecule type" value="Genomic_DNA"/>
</dbReference>
<comment type="caution">
    <text evidence="5">The sequence shown here is derived from an EMBL/GenBank/DDBJ whole genome shotgun (WGS) entry which is preliminary data.</text>
</comment>
<evidence type="ECO:0000259" key="3">
    <source>
        <dbReference type="SMART" id="SM00065"/>
    </source>
</evidence>
<feature type="transmembrane region" description="Helical" evidence="2">
    <location>
        <begin position="6"/>
        <end position="23"/>
    </location>
</feature>
<dbReference type="InterPro" id="IPR036457">
    <property type="entry name" value="PPM-type-like_dom_sf"/>
</dbReference>
<dbReference type="Gene3D" id="3.60.40.10">
    <property type="entry name" value="PPM-type phosphatase domain"/>
    <property type="match status" value="1"/>
</dbReference>
<keyword evidence="2" id="KW-0812">Transmembrane</keyword>
<dbReference type="PANTHER" id="PTHR43156:SF2">
    <property type="entry name" value="STAGE II SPORULATION PROTEIN E"/>
    <property type="match status" value="1"/>
</dbReference>
<evidence type="ECO:0000313" key="6">
    <source>
        <dbReference type="Proteomes" id="UP000179243"/>
    </source>
</evidence>
<feature type="transmembrane region" description="Helical" evidence="2">
    <location>
        <begin position="35"/>
        <end position="56"/>
    </location>
</feature>
<dbReference type="InterPro" id="IPR001932">
    <property type="entry name" value="PPM-type_phosphatase-like_dom"/>
</dbReference>
<evidence type="ECO:0000256" key="2">
    <source>
        <dbReference type="SAM" id="Phobius"/>
    </source>
</evidence>
<evidence type="ECO:0000259" key="4">
    <source>
        <dbReference type="SMART" id="SM00331"/>
    </source>
</evidence>
<dbReference type="Pfam" id="PF01590">
    <property type="entry name" value="GAF"/>
    <property type="match status" value="1"/>
</dbReference>
<proteinExistence type="predicted"/>
<dbReference type="Gene3D" id="3.30.450.40">
    <property type="match status" value="1"/>
</dbReference>
<dbReference type="PANTHER" id="PTHR43156">
    <property type="entry name" value="STAGE II SPORULATION PROTEIN E-RELATED"/>
    <property type="match status" value="1"/>
</dbReference>
<dbReference type="GO" id="GO:0016791">
    <property type="term" value="F:phosphatase activity"/>
    <property type="evidence" value="ECO:0007669"/>
    <property type="project" value="TreeGrafter"/>
</dbReference>
<evidence type="ECO:0008006" key="7">
    <source>
        <dbReference type="Google" id="ProtNLM"/>
    </source>
</evidence>
<feature type="transmembrane region" description="Helical" evidence="2">
    <location>
        <begin position="98"/>
        <end position="116"/>
    </location>
</feature>
<feature type="domain" description="GAF" evidence="3">
    <location>
        <begin position="228"/>
        <end position="392"/>
    </location>
</feature>
<name>A0A1F7F451_UNCRA</name>
<evidence type="ECO:0000313" key="5">
    <source>
        <dbReference type="EMBL" id="OGK01411.1"/>
    </source>
</evidence>
<dbReference type="InterPro" id="IPR052016">
    <property type="entry name" value="Bact_Sigma-Reg"/>
</dbReference>
<dbReference type="Pfam" id="PF07228">
    <property type="entry name" value="SpoIIE"/>
    <property type="match status" value="1"/>
</dbReference>
<keyword evidence="2" id="KW-0472">Membrane</keyword>
<dbReference type="SUPFAM" id="SSF55781">
    <property type="entry name" value="GAF domain-like"/>
    <property type="match status" value="1"/>
</dbReference>
<dbReference type="InterPro" id="IPR029016">
    <property type="entry name" value="GAF-like_dom_sf"/>
</dbReference>
<dbReference type="Proteomes" id="UP000179243">
    <property type="component" value="Unassembled WGS sequence"/>
</dbReference>
<feature type="transmembrane region" description="Helical" evidence="2">
    <location>
        <begin position="177"/>
        <end position="195"/>
    </location>
</feature>
<reference evidence="5 6" key="1">
    <citation type="journal article" date="2016" name="Nat. Commun.">
        <title>Thousands of microbial genomes shed light on interconnected biogeochemical processes in an aquifer system.</title>
        <authorList>
            <person name="Anantharaman K."/>
            <person name="Brown C.T."/>
            <person name="Hug L.A."/>
            <person name="Sharon I."/>
            <person name="Castelle C.J."/>
            <person name="Probst A.J."/>
            <person name="Thomas B.C."/>
            <person name="Singh A."/>
            <person name="Wilkins M.J."/>
            <person name="Karaoz U."/>
            <person name="Brodie E.L."/>
            <person name="Williams K.H."/>
            <person name="Hubbard S.S."/>
            <person name="Banfield J.F."/>
        </authorList>
    </citation>
    <scope>NUCLEOTIDE SEQUENCE [LARGE SCALE GENOMIC DNA]</scope>
</reference>
<sequence length="642" mass="72658">MIYFSISRLLIYTLFFSVVGGELKGFKRERITVRINAGAFAVLALGEAILLVFSLIQKADFSQFPVRNFFEIAALLIISFSCNHEVNRHNPKHFKTIKVYYCLTLIVPVVLFFIFSRDVSKFILYGLEVVLFSKILINISDKIDETIEKKELIVVAFSLLFFIVDLFLRLLDGYQGFLLAFAITGFCIGFLTYVVRETKRDIEREISTKEKEIKIFADITKKLNATFDLKQLLDNFVEEICETLDAYSGALFLEKKSDGILVCEALHGFYPPLKPVNERAVTKLEFLHKLLKAHSINKDMGIIGRVFKAGKGELSCALDTSKTFVQTIPTISLTKTMITMPLLRDETVYGVLQLVNKNNGENFTEKNYQFAGMIVDQASLAIHNAFMIGEMRAKQETDADLRAAQEIQRSLIPKTIPENIKLDIAALFSPTKQIGGDYYDFIKIDDTHIGVIVADVSGKGVTGGLVMSVMRTIMRMISSNNYSPKHVLRELNHGVEIAVREKHMFITVLYSIFDTLNRKVTVCRAGHNPFIICSGGSGDIVCHKPQGIALGIIDSESFDRLTEEITVSYEPGDTIFLYTDGVVEEFDDEHNMYGEERLLEFLKKHRKESSEAVIEALKNDLEAFRGEQMQHDDIAMIQIKTY</sequence>
<protein>
    <recommendedName>
        <fullName evidence="7">PPM-type phosphatase domain-containing protein</fullName>
    </recommendedName>
</protein>
<keyword evidence="1" id="KW-0378">Hydrolase</keyword>
<dbReference type="AlphaFoldDB" id="A0A1F7F451"/>
<dbReference type="SMART" id="SM00331">
    <property type="entry name" value="PP2C_SIG"/>
    <property type="match status" value="1"/>
</dbReference>
<feature type="transmembrane region" description="Helical" evidence="2">
    <location>
        <begin position="68"/>
        <end position="86"/>
    </location>
</feature>